<dbReference type="PANTHER" id="PTHR39962">
    <property type="entry name" value="BLL4848 PROTEIN"/>
    <property type="match status" value="1"/>
</dbReference>
<evidence type="ECO:0000259" key="2">
    <source>
        <dbReference type="Pfam" id="PF17930"/>
    </source>
</evidence>
<keyword evidence="3" id="KW-0378">Hydrolase</keyword>
<proteinExistence type="predicted"/>
<dbReference type="RefSeq" id="WP_301587702.1">
    <property type="nucleotide sequence ID" value="NZ_JAPFQI010000001.1"/>
</dbReference>
<dbReference type="GO" id="GO:0016787">
    <property type="term" value="F:hydrolase activity"/>
    <property type="evidence" value="ECO:0007669"/>
    <property type="project" value="UniProtKB-KW"/>
</dbReference>
<evidence type="ECO:0000313" key="4">
    <source>
        <dbReference type="Proteomes" id="UP001526430"/>
    </source>
</evidence>
<dbReference type="EC" id="3.6.1.54" evidence="3"/>
<feature type="domain" description="LpxI N-terminal" evidence="2">
    <location>
        <begin position="3"/>
        <end position="130"/>
    </location>
</feature>
<gene>
    <name evidence="3" type="primary">lpxI</name>
    <name evidence="3" type="ORF">OF850_00480</name>
</gene>
<evidence type="ECO:0000259" key="1">
    <source>
        <dbReference type="Pfam" id="PF06230"/>
    </source>
</evidence>
<name>A0ABT3NPK8_9PROT</name>
<protein>
    <submittedName>
        <fullName evidence="3">UDP-2,3-diacylglucosamine diphosphatase LpxI</fullName>
        <ecNumber evidence="3">3.6.1.54</ecNumber>
    </submittedName>
</protein>
<dbReference type="Pfam" id="PF17930">
    <property type="entry name" value="LpxI_N"/>
    <property type="match status" value="1"/>
</dbReference>
<keyword evidence="4" id="KW-1185">Reference proteome</keyword>
<feature type="domain" description="LpxI C-terminal" evidence="1">
    <location>
        <begin position="134"/>
        <end position="264"/>
    </location>
</feature>
<dbReference type="InterPro" id="IPR043167">
    <property type="entry name" value="LpxI_C_sf"/>
</dbReference>
<dbReference type="InterPro" id="IPR041255">
    <property type="entry name" value="LpxI_N"/>
</dbReference>
<dbReference type="PANTHER" id="PTHR39962:SF1">
    <property type="entry name" value="LPXI FAMILY PROTEIN"/>
    <property type="match status" value="1"/>
</dbReference>
<sequence>MTVGVIAGGGPFPLRVAEAAAAQGPVFVACIREFGDPAAFAHLPHMVERAGAGGAILDRFRREGVTRIALCGTARRPSLTGLWPDAWTARALARLGPAFLRGDDALLRGLVRLLEEEGFSVVAPQSLIQEAMAPAGLLAGPAPDAAARTDIARGVAVLHALAAQDVGQAVVVQQGLILGIEAIEGTDALLARAATLRQEGAGGVLVKLPKRGQEMRVDAPIIGPRTVEGARAAGLRGIAVAAGGTIIADRAEALRAAEQAQIFITGIEE</sequence>
<dbReference type="Proteomes" id="UP001526430">
    <property type="component" value="Unassembled WGS sequence"/>
</dbReference>
<accession>A0ABT3NPK8</accession>
<dbReference type="InterPro" id="IPR053174">
    <property type="entry name" value="LpxI"/>
</dbReference>
<dbReference type="Gene3D" id="3.40.140.80">
    <property type="match status" value="1"/>
</dbReference>
<organism evidence="3 4">
    <name type="scientific">Sabulicella glaciei</name>
    <dbReference type="NCBI Taxonomy" id="2984948"/>
    <lineage>
        <taxon>Bacteria</taxon>
        <taxon>Pseudomonadati</taxon>
        <taxon>Pseudomonadota</taxon>
        <taxon>Alphaproteobacteria</taxon>
        <taxon>Acetobacterales</taxon>
        <taxon>Acetobacteraceae</taxon>
        <taxon>Sabulicella</taxon>
    </lineage>
</organism>
<dbReference type="InterPro" id="IPR010415">
    <property type="entry name" value="LpxI_C"/>
</dbReference>
<reference evidence="3 4" key="1">
    <citation type="submission" date="2022-10" db="EMBL/GenBank/DDBJ databases">
        <title>Roseococcus glaciei nov., sp. nov., isolated from glacier.</title>
        <authorList>
            <person name="Liu Q."/>
            <person name="Xin Y.-H."/>
        </authorList>
    </citation>
    <scope>NUCLEOTIDE SEQUENCE [LARGE SCALE GENOMIC DNA]</scope>
    <source>
        <strain evidence="3 4">MDT2-1-1</strain>
    </source>
</reference>
<dbReference type="Gene3D" id="3.40.50.20">
    <property type="match status" value="1"/>
</dbReference>
<comment type="caution">
    <text evidence="3">The sequence shown here is derived from an EMBL/GenBank/DDBJ whole genome shotgun (WGS) entry which is preliminary data.</text>
</comment>
<dbReference type="Pfam" id="PF06230">
    <property type="entry name" value="LpxI_C"/>
    <property type="match status" value="1"/>
</dbReference>
<evidence type="ECO:0000313" key="3">
    <source>
        <dbReference type="EMBL" id="MCW8084090.1"/>
    </source>
</evidence>
<dbReference type="EMBL" id="JAPFQI010000001">
    <property type="protein sequence ID" value="MCW8084090.1"/>
    <property type="molecule type" value="Genomic_DNA"/>
</dbReference>